<dbReference type="EMBL" id="OKRB01000086">
    <property type="protein sequence ID" value="SPE20964.1"/>
    <property type="molecule type" value="Genomic_DNA"/>
</dbReference>
<reference evidence="2" key="1">
    <citation type="submission" date="2018-02" db="EMBL/GenBank/DDBJ databases">
        <authorList>
            <person name="Hausmann B."/>
        </authorList>
    </citation>
    <scope>NUCLEOTIDE SEQUENCE [LARGE SCALE GENOMIC DNA]</scope>
    <source>
        <strain evidence="2">Peat soil MAG SbA5</strain>
    </source>
</reference>
<dbReference type="Proteomes" id="UP000239735">
    <property type="component" value="Unassembled WGS sequence"/>
</dbReference>
<protein>
    <submittedName>
        <fullName evidence="1">Uncharacterized protein</fullName>
    </submittedName>
</protein>
<proteinExistence type="predicted"/>
<accession>A0A2N9LD29</accession>
<name>A0A2N9LD29_9BACT</name>
<organism evidence="1 2">
    <name type="scientific">Candidatus Sulfuritelmatomonas gaucii</name>
    <dbReference type="NCBI Taxonomy" id="2043161"/>
    <lineage>
        <taxon>Bacteria</taxon>
        <taxon>Pseudomonadati</taxon>
        <taxon>Acidobacteriota</taxon>
        <taxon>Terriglobia</taxon>
        <taxon>Terriglobales</taxon>
        <taxon>Acidobacteriaceae</taxon>
        <taxon>Candidatus Sulfuritelmatomonas</taxon>
    </lineage>
</organism>
<evidence type="ECO:0000313" key="1">
    <source>
        <dbReference type="EMBL" id="SPE20964.1"/>
    </source>
</evidence>
<gene>
    <name evidence="1" type="ORF">SBA5_30169</name>
</gene>
<sequence>MPAPGAEPLSAITFSGAGDADWIYAAQGGKLYRRPVKVTGANAWTVMKPPKPTL</sequence>
<evidence type="ECO:0000313" key="2">
    <source>
        <dbReference type="Proteomes" id="UP000239735"/>
    </source>
</evidence>
<dbReference type="AlphaFoldDB" id="A0A2N9LD29"/>